<dbReference type="VEuPathDB" id="FungiDB:ASPSYDRAFT_39242"/>
<proteinExistence type="predicted"/>
<sequence length="72" mass="8066">MEAEAIAQWGCWQFLAVWTCRTTHAVQYYSGTRGKLWDDLQQKPGPNGGGAMLLEILIHGSPLKYPFGWAGR</sequence>
<protein>
    <recommendedName>
        <fullName evidence="4">Secreted protein</fullName>
    </recommendedName>
</protein>
<dbReference type="Proteomes" id="UP000184356">
    <property type="component" value="Unassembled WGS sequence"/>
</dbReference>
<dbReference type="EMBL" id="KV878582">
    <property type="protein sequence ID" value="OJJ64510.1"/>
    <property type="molecule type" value="Genomic_DNA"/>
</dbReference>
<evidence type="ECO:0008006" key="4">
    <source>
        <dbReference type="Google" id="ProtNLM"/>
    </source>
</evidence>
<keyword evidence="3" id="KW-1185">Reference proteome</keyword>
<dbReference type="GeneID" id="63761928"/>
<keyword evidence="1" id="KW-0732">Signal</keyword>
<evidence type="ECO:0000313" key="2">
    <source>
        <dbReference type="EMBL" id="OJJ64510.1"/>
    </source>
</evidence>
<reference evidence="3" key="1">
    <citation type="journal article" date="2017" name="Genome Biol.">
        <title>Comparative genomics reveals high biological diversity and specific adaptations in the industrially and medically important fungal genus Aspergillus.</title>
        <authorList>
            <person name="de Vries R.P."/>
            <person name="Riley R."/>
            <person name="Wiebenga A."/>
            <person name="Aguilar-Osorio G."/>
            <person name="Amillis S."/>
            <person name="Uchima C.A."/>
            <person name="Anderluh G."/>
            <person name="Asadollahi M."/>
            <person name="Askin M."/>
            <person name="Barry K."/>
            <person name="Battaglia E."/>
            <person name="Bayram O."/>
            <person name="Benocci T."/>
            <person name="Braus-Stromeyer S.A."/>
            <person name="Caldana C."/>
            <person name="Canovas D."/>
            <person name="Cerqueira G.C."/>
            <person name="Chen F."/>
            <person name="Chen W."/>
            <person name="Choi C."/>
            <person name="Clum A."/>
            <person name="Dos Santos R.A."/>
            <person name="Damasio A.R."/>
            <person name="Diallinas G."/>
            <person name="Emri T."/>
            <person name="Fekete E."/>
            <person name="Flipphi M."/>
            <person name="Freyberg S."/>
            <person name="Gallo A."/>
            <person name="Gournas C."/>
            <person name="Habgood R."/>
            <person name="Hainaut M."/>
            <person name="Harispe M.L."/>
            <person name="Henrissat B."/>
            <person name="Hilden K.S."/>
            <person name="Hope R."/>
            <person name="Hossain A."/>
            <person name="Karabika E."/>
            <person name="Karaffa L."/>
            <person name="Karanyi Z."/>
            <person name="Krasevec N."/>
            <person name="Kuo A."/>
            <person name="Kusch H."/>
            <person name="LaButti K."/>
            <person name="Lagendijk E.L."/>
            <person name="Lapidus A."/>
            <person name="Levasseur A."/>
            <person name="Lindquist E."/>
            <person name="Lipzen A."/>
            <person name="Logrieco A.F."/>
            <person name="MacCabe A."/>
            <person name="Maekelae M.R."/>
            <person name="Malavazi I."/>
            <person name="Melin P."/>
            <person name="Meyer V."/>
            <person name="Mielnichuk N."/>
            <person name="Miskei M."/>
            <person name="Molnar A.P."/>
            <person name="Mule G."/>
            <person name="Ngan C.Y."/>
            <person name="Orejas M."/>
            <person name="Orosz E."/>
            <person name="Ouedraogo J.P."/>
            <person name="Overkamp K.M."/>
            <person name="Park H.-S."/>
            <person name="Perrone G."/>
            <person name="Piumi F."/>
            <person name="Punt P.J."/>
            <person name="Ram A.F."/>
            <person name="Ramon A."/>
            <person name="Rauscher S."/>
            <person name="Record E."/>
            <person name="Riano-Pachon D.M."/>
            <person name="Robert V."/>
            <person name="Roehrig J."/>
            <person name="Ruller R."/>
            <person name="Salamov A."/>
            <person name="Salih N.S."/>
            <person name="Samson R.A."/>
            <person name="Sandor E."/>
            <person name="Sanguinetti M."/>
            <person name="Schuetze T."/>
            <person name="Sepcic K."/>
            <person name="Shelest E."/>
            <person name="Sherlock G."/>
            <person name="Sophianopoulou V."/>
            <person name="Squina F.M."/>
            <person name="Sun H."/>
            <person name="Susca A."/>
            <person name="Todd R.B."/>
            <person name="Tsang A."/>
            <person name="Unkles S.E."/>
            <person name="van de Wiele N."/>
            <person name="van Rossen-Uffink D."/>
            <person name="Oliveira J.V."/>
            <person name="Vesth T.C."/>
            <person name="Visser J."/>
            <person name="Yu J.-H."/>
            <person name="Zhou M."/>
            <person name="Andersen M.R."/>
            <person name="Archer D.B."/>
            <person name="Baker S.E."/>
            <person name="Benoit I."/>
            <person name="Brakhage A.A."/>
            <person name="Braus G.H."/>
            <person name="Fischer R."/>
            <person name="Frisvad J.C."/>
            <person name="Goldman G.H."/>
            <person name="Houbraken J."/>
            <person name="Oakley B."/>
            <person name="Pocsi I."/>
            <person name="Scazzocchio C."/>
            <person name="Seiboth B."/>
            <person name="vanKuyk P.A."/>
            <person name="Wortman J."/>
            <person name="Dyer P.S."/>
            <person name="Grigoriev I.V."/>
        </authorList>
    </citation>
    <scope>NUCLEOTIDE SEQUENCE [LARGE SCALE GENOMIC DNA]</scope>
    <source>
        <strain evidence="3">CBS 593.65</strain>
    </source>
</reference>
<feature type="signal peptide" evidence="1">
    <location>
        <begin position="1"/>
        <end position="25"/>
    </location>
</feature>
<feature type="chain" id="PRO_5012476758" description="Secreted protein" evidence="1">
    <location>
        <begin position="26"/>
        <end position="72"/>
    </location>
</feature>
<evidence type="ECO:0000256" key="1">
    <source>
        <dbReference type="SAM" id="SignalP"/>
    </source>
</evidence>
<gene>
    <name evidence="2" type="ORF">ASPSYDRAFT_39242</name>
</gene>
<accession>A0A1L9TYJ7</accession>
<dbReference type="RefSeq" id="XP_040708316.1">
    <property type="nucleotide sequence ID" value="XM_040845855.1"/>
</dbReference>
<organism evidence="2 3">
    <name type="scientific">Aspergillus sydowii CBS 593.65</name>
    <dbReference type="NCBI Taxonomy" id="1036612"/>
    <lineage>
        <taxon>Eukaryota</taxon>
        <taxon>Fungi</taxon>
        <taxon>Dikarya</taxon>
        <taxon>Ascomycota</taxon>
        <taxon>Pezizomycotina</taxon>
        <taxon>Eurotiomycetes</taxon>
        <taxon>Eurotiomycetidae</taxon>
        <taxon>Eurotiales</taxon>
        <taxon>Aspergillaceae</taxon>
        <taxon>Aspergillus</taxon>
        <taxon>Aspergillus subgen. Nidulantes</taxon>
    </lineage>
</organism>
<dbReference type="AlphaFoldDB" id="A0A1L9TYJ7"/>
<evidence type="ECO:0000313" key="3">
    <source>
        <dbReference type="Proteomes" id="UP000184356"/>
    </source>
</evidence>
<name>A0A1L9TYJ7_9EURO</name>